<evidence type="ECO:0000313" key="2">
    <source>
        <dbReference type="Proteomes" id="UP000789525"/>
    </source>
</evidence>
<accession>A0ACA9N235</accession>
<comment type="caution">
    <text evidence="1">The sequence shown here is derived from an EMBL/GenBank/DDBJ whole genome shotgun (WGS) entry which is preliminary data.</text>
</comment>
<organism evidence="1 2">
    <name type="scientific">Acaulospora colombiana</name>
    <dbReference type="NCBI Taxonomy" id="27376"/>
    <lineage>
        <taxon>Eukaryota</taxon>
        <taxon>Fungi</taxon>
        <taxon>Fungi incertae sedis</taxon>
        <taxon>Mucoromycota</taxon>
        <taxon>Glomeromycotina</taxon>
        <taxon>Glomeromycetes</taxon>
        <taxon>Diversisporales</taxon>
        <taxon>Acaulosporaceae</taxon>
        <taxon>Acaulospora</taxon>
    </lineage>
</organism>
<feature type="non-terminal residue" evidence="1">
    <location>
        <position position="1"/>
    </location>
</feature>
<sequence>LWIGAECFSLTARGDPPINGSSLDLELLLYFLIVTHGVFGSDWERWPVKSDDVGCTIAEVLYGASTYGPRTDAGILPARQGGGMG</sequence>
<protein>
    <submittedName>
        <fullName evidence="1">2738_t:CDS:1</fullName>
    </submittedName>
</protein>
<dbReference type="Proteomes" id="UP000789525">
    <property type="component" value="Unassembled WGS sequence"/>
</dbReference>
<evidence type="ECO:0000313" key="1">
    <source>
        <dbReference type="EMBL" id="CAG8626586.1"/>
    </source>
</evidence>
<gene>
    <name evidence="1" type="ORF">ACOLOM_LOCUS7503</name>
</gene>
<proteinExistence type="predicted"/>
<dbReference type="EMBL" id="CAJVPT010017455">
    <property type="protein sequence ID" value="CAG8626586.1"/>
    <property type="molecule type" value="Genomic_DNA"/>
</dbReference>
<keyword evidence="2" id="KW-1185">Reference proteome</keyword>
<reference evidence="1" key="1">
    <citation type="submission" date="2021-06" db="EMBL/GenBank/DDBJ databases">
        <authorList>
            <person name="Kallberg Y."/>
            <person name="Tangrot J."/>
            <person name="Rosling A."/>
        </authorList>
    </citation>
    <scope>NUCLEOTIDE SEQUENCE</scope>
    <source>
        <strain evidence="1">CL356</strain>
    </source>
</reference>
<name>A0ACA9N235_9GLOM</name>